<evidence type="ECO:0000313" key="2">
    <source>
        <dbReference type="Proteomes" id="UP000499080"/>
    </source>
</evidence>
<dbReference type="PANTHER" id="PTHR47331:SF1">
    <property type="entry name" value="GAG-LIKE PROTEIN"/>
    <property type="match status" value="1"/>
</dbReference>
<evidence type="ECO:0000313" key="1">
    <source>
        <dbReference type="EMBL" id="GBM30190.1"/>
    </source>
</evidence>
<proteinExistence type="predicted"/>
<dbReference type="SUPFAM" id="SSF56672">
    <property type="entry name" value="DNA/RNA polymerases"/>
    <property type="match status" value="1"/>
</dbReference>
<sequence>MEAALKIVRTRAKEWASKEDYKEVFKEWEELKIIEKIEGESETSHFLLHRPRVKTDSITIKIRPVFDASPRETGKSSLNDLLYKSPNLIEQIPDIIDMFRSYPISISADIEKAFLQLGVALEHRDFLKFFYPTNCILTLQIVYRHCQVVFRISSSPFLLAAALSHLLEHVPAKKHMQLAYFSDTSQGVKVVLVRAKSRVTLLKQVTIPR</sequence>
<name>A0A4Y2ELX4_ARAVE</name>
<reference evidence="1 2" key="1">
    <citation type="journal article" date="2019" name="Sci. Rep.">
        <title>Orb-weaving spider Araneus ventricosus genome elucidates the spidroin gene catalogue.</title>
        <authorList>
            <person name="Kono N."/>
            <person name="Nakamura H."/>
            <person name="Ohtoshi R."/>
            <person name="Moran D.A.P."/>
            <person name="Shinohara A."/>
            <person name="Yoshida Y."/>
            <person name="Fujiwara M."/>
            <person name="Mori M."/>
            <person name="Tomita M."/>
            <person name="Arakawa K."/>
        </authorList>
    </citation>
    <scope>NUCLEOTIDE SEQUENCE [LARGE SCALE GENOMIC DNA]</scope>
</reference>
<accession>A0A4Y2ELX4</accession>
<comment type="caution">
    <text evidence="1">The sequence shown here is derived from an EMBL/GenBank/DDBJ whole genome shotgun (WGS) entry which is preliminary data.</text>
</comment>
<dbReference type="AlphaFoldDB" id="A0A4Y2ELX4"/>
<evidence type="ECO:0008006" key="3">
    <source>
        <dbReference type="Google" id="ProtNLM"/>
    </source>
</evidence>
<dbReference type="EMBL" id="BGPR01000653">
    <property type="protein sequence ID" value="GBM30190.1"/>
    <property type="molecule type" value="Genomic_DNA"/>
</dbReference>
<keyword evidence="2" id="KW-1185">Reference proteome</keyword>
<dbReference type="PANTHER" id="PTHR47331">
    <property type="entry name" value="PHD-TYPE DOMAIN-CONTAINING PROTEIN"/>
    <property type="match status" value="1"/>
</dbReference>
<gene>
    <name evidence="1" type="ORF">AVEN_134228_1</name>
</gene>
<dbReference type="GO" id="GO:0071897">
    <property type="term" value="P:DNA biosynthetic process"/>
    <property type="evidence" value="ECO:0007669"/>
    <property type="project" value="UniProtKB-ARBA"/>
</dbReference>
<protein>
    <recommendedName>
        <fullName evidence="3">Reverse transcriptase domain-containing protein</fullName>
    </recommendedName>
</protein>
<dbReference type="OrthoDB" id="6435878at2759"/>
<organism evidence="1 2">
    <name type="scientific">Araneus ventricosus</name>
    <name type="common">Orbweaver spider</name>
    <name type="synonym">Epeira ventricosa</name>
    <dbReference type="NCBI Taxonomy" id="182803"/>
    <lineage>
        <taxon>Eukaryota</taxon>
        <taxon>Metazoa</taxon>
        <taxon>Ecdysozoa</taxon>
        <taxon>Arthropoda</taxon>
        <taxon>Chelicerata</taxon>
        <taxon>Arachnida</taxon>
        <taxon>Araneae</taxon>
        <taxon>Araneomorphae</taxon>
        <taxon>Entelegynae</taxon>
        <taxon>Araneoidea</taxon>
        <taxon>Araneidae</taxon>
        <taxon>Araneus</taxon>
    </lineage>
</organism>
<dbReference type="Proteomes" id="UP000499080">
    <property type="component" value="Unassembled WGS sequence"/>
</dbReference>
<dbReference type="InterPro" id="IPR043502">
    <property type="entry name" value="DNA/RNA_pol_sf"/>
</dbReference>